<dbReference type="SUPFAM" id="SSF52096">
    <property type="entry name" value="ClpP/crotonase"/>
    <property type="match status" value="1"/>
</dbReference>
<keyword evidence="4" id="KW-0413">Isomerase</keyword>
<dbReference type="InterPro" id="IPR001753">
    <property type="entry name" value="Enoyl-CoA_hydra/iso"/>
</dbReference>
<accession>A0ABT8S6I6</accession>
<evidence type="ECO:0000256" key="4">
    <source>
        <dbReference type="ARBA" id="ARBA00023235"/>
    </source>
</evidence>
<dbReference type="PANTHER" id="PTHR43684">
    <property type="match status" value="1"/>
</dbReference>
<dbReference type="PANTHER" id="PTHR43684:SF1">
    <property type="entry name" value="ENOYL-COA DELTA ISOMERASE 2"/>
    <property type="match status" value="1"/>
</dbReference>
<name>A0ABT8S6I6_9BURK</name>
<dbReference type="Proteomes" id="UP001169027">
    <property type="component" value="Unassembled WGS sequence"/>
</dbReference>
<dbReference type="EMBL" id="JAUKVY010000009">
    <property type="protein sequence ID" value="MDO1533602.1"/>
    <property type="molecule type" value="Genomic_DNA"/>
</dbReference>
<protein>
    <submittedName>
        <fullName evidence="5">Enoyl-CoA hydratase</fullName>
    </submittedName>
</protein>
<gene>
    <name evidence="5" type="ORF">Q2T77_15000</name>
</gene>
<proteinExistence type="inferred from homology"/>
<evidence type="ECO:0000256" key="2">
    <source>
        <dbReference type="ARBA" id="ARBA00005254"/>
    </source>
</evidence>
<evidence type="ECO:0000256" key="1">
    <source>
        <dbReference type="ARBA" id="ARBA00004275"/>
    </source>
</evidence>
<evidence type="ECO:0000313" key="6">
    <source>
        <dbReference type="Proteomes" id="UP001169027"/>
    </source>
</evidence>
<evidence type="ECO:0000256" key="3">
    <source>
        <dbReference type="ARBA" id="ARBA00023140"/>
    </source>
</evidence>
<dbReference type="InterPro" id="IPR051053">
    <property type="entry name" value="ECH/Chromodomain_protein"/>
</dbReference>
<dbReference type="CDD" id="cd06558">
    <property type="entry name" value="crotonase-like"/>
    <property type="match status" value="1"/>
</dbReference>
<comment type="subcellular location">
    <subcellularLocation>
        <location evidence="1">Peroxisome</location>
    </subcellularLocation>
</comment>
<dbReference type="Pfam" id="PF00378">
    <property type="entry name" value="ECH_1"/>
    <property type="match status" value="1"/>
</dbReference>
<dbReference type="Gene3D" id="1.10.12.10">
    <property type="entry name" value="Lyase 2-enoyl-coa Hydratase, Chain A, domain 2"/>
    <property type="match status" value="1"/>
</dbReference>
<dbReference type="InterPro" id="IPR029045">
    <property type="entry name" value="ClpP/crotonase-like_dom_sf"/>
</dbReference>
<evidence type="ECO:0000313" key="5">
    <source>
        <dbReference type="EMBL" id="MDO1533602.1"/>
    </source>
</evidence>
<dbReference type="RefSeq" id="WP_301810408.1">
    <property type="nucleotide sequence ID" value="NZ_JAUJZH010000009.1"/>
</dbReference>
<dbReference type="Gene3D" id="3.90.226.10">
    <property type="entry name" value="2-enoyl-CoA Hydratase, Chain A, domain 1"/>
    <property type="match status" value="1"/>
</dbReference>
<dbReference type="InterPro" id="IPR014748">
    <property type="entry name" value="Enoyl-CoA_hydra_C"/>
</dbReference>
<keyword evidence="3" id="KW-0576">Peroxisome</keyword>
<sequence>MTDDVTIDTAQGVLTITLARPEKMNAITNAMYGAMADAVAGAEGNSAVRVVLIRGEGATFTAGNDLGEFAAEASGETSPQERHVVRFLRALAGCSLPVVAAVNGRAVGVGTTMLLHCDLVLLAEDALLSTPFVNLALVPEAGSSLLLPARIGHVRAFQMFALGKPVSAAQALAWGIANQVVPTAELHEEARQIAQALARQAAGSLMATKSLMRHAEATAAAQMEKETAQFTERLKSPEAREAFAAFAQKRAPDFSRLAR</sequence>
<keyword evidence="6" id="KW-1185">Reference proteome</keyword>
<comment type="similarity">
    <text evidence="2">Belongs to the enoyl-CoA hydratase/isomerase family.</text>
</comment>
<organism evidence="5 6">
    <name type="scientific">Variovorax ginsengisoli</name>
    <dbReference type="NCBI Taxonomy" id="363844"/>
    <lineage>
        <taxon>Bacteria</taxon>
        <taxon>Pseudomonadati</taxon>
        <taxon>Pseudomonadota</taxon>
        <taxon>Betaproteobacteria</taxon>
        <taxon>Burkholderiales</taxon>
        <taxon>Comamonadaceae</taxon>
        <taxon>Variovorax</taxon>
    </lineage>
</organism>
<comment type="caution">
    <text evidence="5">The sequence shown here is derived from an EMBL/GenBank/DDBJ whole genome shotgun (WGS) entry which is preliminary data.</text>
</comment>
<reference evidence="5" key="1">
    <citation type="submission" date="2023-06" db="EMBL/GenBank/DDBJ databases">
        <authorList>
            <person name="Jiang Y."/>
            <person name="Liu Q."/>
        </authorList>
    </citation>
    <scope>NUCLEOTIDE SEQUENCE</scope>
    <source>
        <strain evidence="5">CGMCC 1.12090</strain>
    </source>
</reference>